<gene>
    <name evidence="3" type="ORF">SAMEA1402399_01100</name>
</gene>
<feature type="signal peptide" evidence="2">
    <location>
        <begin position="1"/>
        <end position="29"/>
    </location>
</feature>
<protein>
    <submittedName>
        <fullName evidence="3">Cell surface protein</fullName>
    </submittedName>
</protein>
<dbReference type="Proteomes" id="UP000411588">
    <property type="component" value="Unassembled WGS sequence"/>
</dbReference>
<feature type="chain" id="PRO_5044495968" evidence="2">
    <location>
        <begin position="30"/>
        <end position="280"/>
    </location>
</feature>
<dbReference type="AlphaFoldDB" id="A0AB74Q8Q5"/>
<evidence type="ECO:0000313" key="3">
    <source>
        <dbReference type="EMBL" id="VFD30564.1"/>
    </source>
</evidence>
<reference evidence="3 4" key="1">
    <citation type="submission" date="2019-02" db="EMBL/GenBank/DDBJ databases">
        <authorList>
            <consortium name="Pathogen Informatics"/>
        </authorList>
    </citation>
    <scope>NUCLEOTIDE SEQUENCE [LARGE SCALE GENOMIC DNA]</scope>
    <source>
        <strain evidence="4">clo34</strain>
    </source>
</reference>
<organism evidence="3 4">
    <name type="scientific">Clostridioides difficile</name>
    <name type="common">Peptoclostridium difficile</name>
    <dbReference type="NCBI Taxonomy" id="1496"/>
    <lineage>
        <taxon>Bacteria</taxon>
        <taxon>Bacillati</taxon>
        <taxon>Bacillota</taxon>
        <taxon>Clostridia</taxon>
        <taxon>Peptostreptococcales</taxon>
        <taxon>Peptostreptococcaceae</taxon>
        <taxon>Clostridioides</taxon>
    </lineage>
</organism>
<name>A0AB74Q8Q5_CLODI</name>
<dbReference type="EMBL" id="CAADAN010000003">
    <property type="protein sequence ID" value="VFD30564.1"/>
    <property type="molecule type" value="Genomic_DNA"/>
</dbReference>
<feature type="region of interest" description="Disordered" evidence="1">
    <location>
        <begin position="260"/>
        <end position="280"/>
    </location>
</feature>
<keyword evidence="2" id="KW-0732">Signal</keyword>
<accession>A0AB74Q8Q5</accession>
<evidence type="ECO:0000313" key="4">
    <source>
        <dbReference type="Proteomes" id="UP000411588"/>
    </source>
</evidence>
<sequence length="280" mass="31160">MNKLVKRLLTGTLAIATILTALPVTVVHASGNQYWTESAERVGYIEHVMNDGSIKSTLNEGHMKVEGETAYCVDINKNFKNGYKTRYDASSHMSSDQIADIALSLEYIKQYTASHTNLNYKQGYLLEQCVVWQRLSEQLGWQCDNVRASYNEISQAVQNKVYAGAKVFVKANKGCYECGGYIYTGEGQDIGQFWAKLNVGSEKVKKTSSNSTLYRWQRQLFLEGATFGESHIVVTDKNGQFSTASSWAFRKVNTNAGKSSEDGVWFGTSEPDDSKGALPM</sequence>
<evidence type="ECO:0000256" key="2">
    <source>
        <dbReference type="SAM" id="SignalP"/>
    </source>
</evidence>
<evidence type="ECO:0000256" key="1">
    <source>
        <dbReference type="SAM" id="MobiDB-lite"/>
    </source>
</evidence>
<proteinExistence type="predicted"/>
<comment type="caution">
    <text evidence="3">The sequence shown here is derived from an EMBL/GenBank/DDBJ whole genome shotgun (WGS) entry which is preliminary data.</text>
</comment>